<reference evidence="1" key="1">
    <citation type="submission" date="2024-07" db="EMBL/GenBank/DDBJ databases">
        <title>A survey of Mimosa microsymbionts across Brazilian biomes reveals a high diversity of Paraburkholderia nodulating endemic species, but also that Cupriavidus is common as a symbiont of widespread species.</title>
        <authorList>
            <person name="Rouws L."/>
            <person name="Barauna A."/>
            <person name="Beukes C."/>
            <person name="Rouws J.R.C."/>
            <person name="De Faria S.M."/>
            <person name="Gross E."/>
            <person name="Bueno Dos Reis Junior F."/>
            <person name="Simon M.F."/>
            <person name="Maluk M."/>
            <person name="Odee D.W."/>
            <person name="Kenicer G."/>
            <person name="Young J.P.W."/>
            <person name="Reis V.M."/>
            <person name="Zilli J."/>
            <person name="James E.K."/>
        </authorList>
    </citation>
    <scope>NUCLEOTIDE SEQUENCE</scope>
    <source>
        <strain evidence="1">EG181B</strain>
    </source>
</reference>
<accession>A0ACC6TVB3</accession>
<comment type="caution">
    <text evidence="1">The sequence shown here is derived from an EMBL/GenBank/DDBJ whole genome shotgun (WGS) entry which is preliminary data.</text>
</comment>
<name>A0ACC6TVB3_9BURK</name>
<organism evidence="1 2">
    <name type="scientific">Paraburkholderia phymatum</name>
    <dbReference type="NCBI Taxonomy" id="148447"/>
    <lineage>
        <taxon>Bacteria</taxon>
        <taxon>Pseudomonadati</taxon>
        <taxon>Pseudomonadota</taxon>
        <taxon>Betaproteobacteria</taxon>
        <taxon>Burkholderiales</taxon>
        <taxon>Burkholderiaceae</taxon>
        <taxon>Paraburkholderia</taxon>
    </lineage>
</organism>
<evidence type="ECO:0000313" key="2">
    <source>
        <dbReference type="Proteomes" id="UP001558850"/>
    </source>
</evidence>
<gene>
    <name evidence="1" type="ORF">AB4Y32_05560</name>
</gene>
<dbReference type="Proteomes" id="UP001558850">
    <property type="component" value="Unassembled WGS sequence"/>
</dbReference>
<keyword evidence="2" id="KW-1185">Reference proteome</keyword>
<proteinExistence type="predicted"/>
<sequence length="279" mass="27191">MKIKHKGISIAVLALVLAACGGGGSSTGSSSAATQTTTPQTPTQTNTDWTYQGSAPTVNGVNGLVAVVLVPDTLTGNSLSGTAFTASNGPLASQVQQSNYGGAFTTIASSSLAVSLTKGSTIADINGAGGYVAIGRWTHGSDSSGGNYTADQGAHYAVGTPLTLTPGIGTLSCTNLMDTAPTSATGSVAPGSLVSATATLDLATLNLTNFSATVTIGADTAATFTKASASSSGSAMGGGVALMTRLMGNDSAKPLVAVAYGAKLTNTGDINGLVVLSCQ</sequence>
<protein>
    <submittedName>
        <fullName evidence="1">Uncharacterized protein</fullName>
    </submittedName>
</protein>
<dbReference type="EMBL" id="JBFRCH010000002">
    <property type="protein sequence ID" value="MEX3931277.1"/>
    <property type="molecule type" value="Genomic_DNA"/>
</dbReference>
<evidence type="ECO:0000313" key="1">
    <source>
        <dbReference type="EMBL" id="MEX3931277.1"/>
    </source>
</evidence>